<evidence type="ECO:0000313" key="14">
    <source>
        <dbReference type="Proteomes" id="UP000050795"/>
    </source>
</evidence>
<dbReference type="GO" id="GO:0032991">
    <property type="term" value="C:protein-containing complex"/>
    <property type="evidence" value="ECO:0007669"/>
    <property type="project" value="TreeGrafter"/>
</dbReference>
<dbReference type="PROSITE" id="PS51051">
    <property type="entry name" value="DSL"/>
    <property type="match status" value="1"/>
</dbReference>
<evidence type="ECO:0000313" key="15">
    <source>
        <dbReference type="WBParaSite" id="TREG1_66940.1"/>
    </source>
</evidence>
<evidence type="ECO:0000256" key="2">
    <source>
        <dbReference type="ARBA" id="ARBA00022536"/>
    </source>
</evidence>
<feature type="transmembrane region" description="Helical" evidence="11">
    <location>
        <begin position="9"/>
        <end position="28"/>
    </location>
</feature>
<dbReference type="Gene3D" id="2.10.25.10">
    <property type="entry name" value="Laminin"/>
    <property type="match status" value="2"/>
</dbReference>
<keyword evidence="4 9" id="KW-0677">Repeat</keyword>
<dbReference type="GO" id="GO:0007154">
    <property type="term" value="P:cell communication"/>
    <property type="evidence" value="ECO:0007669"/>
    <property type="project" value="InterPro"/>
</dbReference>
<feature type="domain" description="EGF-like" evidence="12">
    <location>
        <begin position="331"/>
        <end position="370"/>
    </location>
</feature>
<evidence type="ECO:0000256" key="8">
    <source>
        <dbReference type="PROSITE-ProRule" id="PRU00377"/>
    </source>
</evidence>
<dbReference type="PROSITE" id="PS50026">
    <property type="entry name" value="EGF_3"/>
    <property type="match status" value="2"/>
</dbReference>
<dbReference type="GO" id="GO:0007157">
    <property type="term" value="P:heterophilic cell-cell adhesion via plasma membrane cell adhesion molecules"/>
    <property type="evidence" value="ECO:0007669"/>
    <property type="project" value="TreeGrafter"/>
</dbReference>
<dbReference type="SMART" id="SM00051">
    <property type="entry name" value="DSL"/>
    <property type="match status" value="1"/>
</dbReference>
<keyword evidence="14" id="KW-1185">Reference proteome</keyword>
<reference evidence="14" key="1">
    <citation type="submission" date="2022-06" db="EMBL/GenBank/DDBJ databases">
        <authorList>
            <person name="Berger JAMES D."/>
            <person name="Berger JAMES D."/>
        </authorList>
    </citation>
    <scope>NUCLEOTIDE SEQUENCE [LARGE SCALE GENOMIC DNA]</scope>
</reference>
<feature type="disulfide bond" evidence="7">
    <location>
        <begin position="297"/>
        <end position="306"/>
    </location>
</feature>
<dbReference type="PANTHER" id="PTHR24049:SF22">
    <property type="entry name" value="DROSOPHILA CRUMBS HOMOLOG"/>
    <property type="match status" value="1"/>
</dbReference>
<keyword evidence="9 11" id="KW-0812">Transmembrane</keyword>
<dbReference type="Pfam" id="PF01414">
    <property type="entry name" value="DSL"/>
    <property type="match status" value="1"/>
</dbReference>
<feature type="disulfide bond" evidence="7">
    <location>
        <begin position="341"/>
        <end position="358"/>
    </location>
</feature>
<dbReference type="CDD" id="cd00054">
    <property type="entry name" value="EGF_CA"/>
    <property type="match status" value="2"/>
</dbReference>
<comment type="subcellular location">
    <subcellularLocation>
        <location evidence="9">Membrane</location>
        <topology evidence="9">Single-pass type I membrane protein</topology>
    </subcellularLocation>
</comment>
<feature type="disulfide bond" evidence="8">
    <location>
        <begin position="188"/>
        <end position="197"/>
    </location>
</feature>
<dbReference type="InterPro" id="IPR001774">
    <property type="entry name" value="DSL"/>
</dbReference>
<proteinExistence type="predicted"/>
<evidence type="ECO:0000256" key="4">
    <source>
        <dbReference type="ARBA" id="ARBA00022737"/>
    </source>
</evidence>
<evidence type="ECO:0000259" key="12">
    <source>
        <dbReference type="PROSITE" id="PS50026"/>
    </source>
</evidence>
<evidence type="ECO:0000256" key="9">
    <source>
        <dbReference type="RuleBase" id="RU280815"/>
    </source>
</evidence>
<keyword evidence="9 11" id="KW-0472">Membrane</keyword>
<protein>
    <recommendedName>
        <fullName evidence="9">Delta-like protein</fullName>
    </recommendedName>
</protein>
<feature type="disulfide bond" evidence="8">
    <location>
        <begin position="218"/>
        <end position="227"/>
    </location>
</feature>
<feature type="transmembrane region" description="Helical" evidence="11">
    <location>
        <begin position="382"/>
        <end position="407"/>
    </location>
</feature>
<feature type="domain" description="DSL" evidence="13">
    <location>
        <begin position="186"/>
        <end position="227"/>
    </location>
</feature>
<comment type="function">
    <text evidence="9">Putative Notch ligand involved in the mediation of Notch signaling.</text>
</comment>
<dbReference type="SUPFAM" id="SSF57196">
    <property type="entry name" value="EGF/Laminin"/>
    <property type="match status" value="2"/>
</dbReference>
<dbReference type="PROSITE" id="PS00022">
    <property type="entry name" value="EGF_1"/>
    <property type="match status" value="2"/>
</dbReference>
<accession>A0AA85K6I1</accession>
<dbReference type="Gene3D" id="2.60.40.3510">
    <property type="match status" value="1"/>
</dbReference>
<dbReference type="GO" id="GO:0005886">
    <property type="term" value="C:plasma membrane"/>
    <property type="evidence" value="ECO:0007669"/>
    <property type="project" value="TreeGrafter"/>
</dbReference>
<organism evidence="14 15">
    <name type="scientific">Trichobilharzia regenti</name>
    <name type="common">Nasal bird schistosome</name>
    <dbReference type="NCBI Taxonomy" id="157069"/>
    <lineage>
        <taxon>Eukaryota</taxon>
        <taxon>Metazoa</taxon>
        <taxon>Spiralia</taxon>
        <taxon>Lophotrochozoa</taxon>
        <taxon>Platyhelminthes</taxon>
        <taxon>Trematoda</taxon>
        <taxon>Digenea</taxon>
        <taxon>Strigeidida</taxon>
        <taxon>Schistosomatoidea</taxon>
        <taxon>Schistosomatidae</taxon>
        <taxon>Trichobilharzia</taxon>
    </lineage>
</organism>
<dbReference type="Proteomes" id="UP000050795">
    <property type="component" value="Unassembled WGS sequence"/>
</dbReference>
<evidence type="ECO:0000256" key="5">
    <source>
        <dbReference type="ARBA" id="ARBA00022782"/>
    </source>
</evidence>
<name>A0AA85K6I1_TRIRE</name>
<dbReference type="InterPro" id="IPR051022">
    <property type="entry name" value="Notch_Cell-Fate_Det"/>
</dbReference>
<evidence type="ECO:0000259" key="13">
    <source>
        <dbReference type="PROSITE" id="PS51051"/>
    </source>
</evidence>
<keyword evidence="5" id="KW-0221">Differentiation</keyword>
<keyword evidence="3 9" id="KW-0732">Signal</keyword>
<keyword evidence="6 7" id="KW-1015">Disulfide bond</keyword>
<dbReference type="Gene3D" id="2.10.25.140">
    <property type="match status" value="1"/>
</dbReference>
<dbReference type="GO" id="GO:0045197">
    <property type="term" value="P:establishment or maintenance of epithelial cell apical/basal polarity"/>
    <property type="evidence" value="ECO:0007669"/>
    <property type="project" value="TreeGrafter"/>
</dbReference>
<feature type="compositionally biased region" description="Polar residues" evidence="10">
    <location>
        <begin position="627"/>
        <end position="637"/>
    </location>
</feature>
<keyword evidence="1 9" id="KW-0217">Developmental protein</keyword>
<dbReference type="InterPro" id="IPR000742">
    <property type="entry name" value="EGF"/>
</dbReference>
<dbReference type="GO" id="GO:0030154">
    <property type="term" value="P:cell differentiation"/>
    <property type="evidence" value="ECO:0007669"/>
    <property type="project" value="UniProtKB-KW"/>
</dbReference>
<feature type="region of interest" description="Disordered" evidence="10">
    <location>
        <begin position="571"/>
        <end position="637"/>
    </location>
</feature>
<keyword evidence="2 7" id="KW-0245">EGF-like domain</keyword>
<feature type="disulfide bond" evidence="7">
    <location>
        <begin position="360"/>
        <end position="369"/>
    </location>
</feature>
<feature type="compositionally biased region" description="Basic and acidic residues" evidence="10">
    <location>
        <begin position="512"/>
        <end position="528"/>
    </location>
</feature>
<comment type="caution">
    <text evidence="7">Lacks conserved residue(s) required for the propagation of feature annotation.</text>
</comment>
<evidence type="ECO:0000256" key="6">
    <source>
        <dbReference type="ARBA" id="ARBA00023157"/>
    </source>
</evidence>
<feature type="domain" description="EGF-like" evidence="12">
    <location>
        <begin position="268"/>
        <end position="307"/>
    </location>
</feature>
<evidence type="ECO:0000256" key="1">
    <source>
        <dbReference type="ARBA" id="ARBA00022473"/>
    </source>
</evidence>
<dbReference type="WBParaSite" id="TREG1_66940.1">
    <property type="protein sequence ID" value="TREG1_66940.1"/>
    <property type="gene ID" value="TREG1_66940"/>
</dbReference>
<sequence>MPITYFNPYYLLNIIVNAFLNVGIVILLSNRVQSDSQPYGGALLKIEWDYNNPGSLLENGQTCDRVGSPECDVYFTLCLRNAASVTTDIDKCHLLQYTTRRYDNAGYLEFRGGDGIEIFLPQPAPNEFTFTIGIYDEDIFGGAEKIATLIAQHFTLFPTNQWTAIPMVRDTNQYYNNILVNVRMQLSCLKNYYGNHCQIYCKPEPSRYTCNADGSFNCTPGLRGTNCDKEDSCYYEPCADHATCVNKDNESGRICVCGGEERPECYPDYNPCQSNPCQNGGECELSGQYNKSFTCQCTEQWTGHRCTERRSACLEEALKIQHYENQSTGYDANSTDLPSVCLNGGTCFEHPIKFEVRCVCLPEWTGDRCELPLEVVSSKINWILLTLMTVGIVLFIIVVLLTVGFVWKYMRRKRAVELNDKHGAIVYYHNPRNSSQSNYGSSCPLNPHFMNSTYEDTSNNPPIIVKPSNAVYSKKLEPSPLIDEYDECDPLGIYAGAEIYATAFPPDDIKEEEEHSGDIGKTDEKDKRISVTETIVDPFDEDAPPLPPLRPTTFDASPYQLLNECTQLIDKQRPKSPSTLSTFTNNFNDTTSYHQPSSLQSEQSPSVSIINSSTFDNNDNNSDKPTIYQQTTSISNV</sequence>
<evidence type="ECO:0000256" key="7">
    <source>
        <dbReference type="PROSITE-ProRule" id="PRU00076"/>
    </source>
</evidence>
<dbReference type="PANTHER" id="PTHR24049">
    <property type="entry name" value="CRUMBS FAMILY MEMBER"/>
    <property type="match status" value="1"/>
</dbReference>
<feature type="region of interest" description="Disordered" evidence="10">
    <location>
        <begin position="508"/>
        <end position="528"/>
    </location>
</feature>
<feature type="compositionally biased region" description="Low complexity" evidence="10">
    <location>
        <begin position="578"/>
        <end position="620"/>
    </location>
</feature>
<reference evidence="15" key="2">
    <citation type="submission" date="2023-11" db="UniProtKB">
        <authorList>
            <consortium name="WormBaseParasite"/>
        </authorList>
    </citation>
    <scope>IDENTIFICATION</scope>
</reference>
<evidence type="ECO:0000256" key="11">
    <source>
        <dbReference type="SAM" id="Phobius"/>
    </source>
</evidence>
<evidence type="ECO:0000256" key="10">
    <source>
        <dbReference type="SAM" id="MobiDB-lite"/>
    </source>
</evidence>
<keyword evidence="9 11" id="KW-1133">Transmembrane helix</keyword>
<dbReference type="Pfam" id="PF00008">
    <property type="entry name" value="EGF"/>
    <property type="match status" value="1"/>
</dbReference>
<dbReference type="AlphaFoldDB" id="A0AA85K6I1"/>
<evidence type="ECO:0000256" key="3">
    <source>
        <dbReference type="ARBA" id="ARBA00022729"/>
    </source>
</evidence>
<dbReference type="SMART" id="SM00181">
    <property type="entry name" value="EGF"/>
    <property type="match status" value="2"/>
</dbReference>